<dbReference type="AlphaFoldDB" id="A0A170PNK9"/>
<proteinExistence type="predicted"/>
<protein>
    <submittedName>
        <fullName evidence="1">Uncharacterized protein</fullName>
    </submittedName>
</protein>
<organism evidence="1">
    <name type="scientific">hydrothermal vent metagenome</name>
    <dbReference type="NCBI Taxonomy" id="652676"/>
    <lineage>
        <taxon>unclassified sequences</taxon>
        <taxon>metagenomes</taxon>
        <taxon>ecological metagenomes</taxon>
    </lineage>
</organism>
<sequence>MSRAINVDATHDEVVAMAAKHGAAISAIEALQPSGTRVVFMNADGSAVVAKAFGSRVLKGPVTRIPWGSSSFR</sequence>
<reference evidence="1" key="1">
    <citation type="submission" date="2015-10" db="EMBL/GenBank/DDBJ databases">
        <authorList>
            <person name="Gilbert D.G."/>
        </authorList>
    </citation>
    <scope>NUCLEOTIDE SEQUENCE</scope>
</reference>
<evidence type="ECO:0000313" key="1">
    <source>
        <dbReference type="EMBL" id="CUS44336.1"/>
    </source>
</evidence>
<dbReference type="EMBL" id="CZQE01000136">
    <property type="protein sequence ID" value="CUS44336.1"/>
    <property type="molecule type" value="Genomic_DNA"/>
</dbReference>
<accession>A0A170PNK9</accession>
<gene>
    <name evidence="1" type="ORF">MGWOODY_Smn332</name>
</gene>
<name>A0A170PNK9_9ZZZZ</name>